<evidence type="ECO:0000256" key="1">
    <source>
        <dbReference type="ARBA" id="ARBA00004496"/>
    </source>
</evidence>
<evidence type="ECO:0000256" key="6">
    <source>
        <dbReference type="ARBA" id="ARBA00022840"/>
    </source>
</evidence>
<evidence type="ECO:0000313" key="11">
    <source>
        <dbReference type="Proteomes" id="UP000016662"/>
    </source>
</evidence>
<proteinExistence type="inferred from homology"/>
<keyword evidence="2 8" id="KW-0963">Cytoplasm</keyword>
<dbReference type="NCBIfam" id="TIGR02433">
    <property type="entry name" value="lysidine_TilS_C"/>
    <property type="match status" value="1"/>
</dbReference>
<comment type="caution">
    <text evidence="10">The sequence shown here is derived from an EMBL/GenBank/DDBJ whole genome shotgun (WGS) entry which is preliminary data.</text>
</comment>
<comment type="domain">
    <text evidence="8">The N-terminal region contains the highly conserved SGGXDS motif, predicted to be a P-loop motif involved in ATP binding.</text>
</comment>
<evidence type="ECO:0000256" key="4">
    <source>
        <dbReference type="ARBA" id="ARBA00022694"/>
    </source>
</evidence>
<evidence type="ECO:0000256" key="2">
    <source>
        <dbReference type="ARBA" id="ARBA00022490"/>
    </source>
</evidence>
<dbReference type="InterPro" id="IPR012094">
    <property type="entry name" value="tRNA_Ile_lys_synt"/>
</dbReference>
<dbReference type="GO" id="GO:0032267">
    <property type="term" value="F:tRNA(Ile)-lysidine synthase activity"/>
    <property type="evidence" value="ECO:0007669"/>
    <property type="project" value="UniProtKB-EC"/>
</dbReference>
<dbReference type="HAMAP" id="MF_01161">
    <property type="entry name" value="tRNA_Ile_lys_synt"/>
    <property type="match status" value="1"/>
</dbReference>
<dbReference type="CDD" id="cd01992">
    <property type="entry name" value="TilS_N"/>
    <property type="match status" value="1"/>
</dbReference>
<evidence type="ECO:0000256" key="7">
    <source>
        <dbReference type="ARBA" id="ARBA00048539"/>
    </source>
</evidence>
<protein>
    <recommendedName>
        <fullName evidence="8">tRNA(Ile)-lysidine synthase</fullName>
        <ecNumber evidence="8">6.3.4.19</ecNumber>
    </recommendedName>
    <alternativeName>
        <fullName evidence="8">tRNA(Ile)-2-lysyl-cytidine synthase</fullName>
    </alternativeName>
    <alternativeName>
        <fullName evidence="8">tRNA(Ile)-lysidine synthetase</fullName>
    </alternativeName>
</protein>
<dbReference type="InterPro" id="IPR012796">
    <property type="entry name" value="Lysidine-tRNA-synth_C"/>
</dbReference>
<dbReference type="SMART" id="SM00977">
    <property type="entry name" value="TilS_C"/>
    <property type="match status" value="1"/>
</dbReference>
<dbReference type="NCBIfam" id="TIGR02432">
    <property type="entry name" value="lysidine_TilS_N"/>
    <property type="match status" value="1"/>
</dbReference>
<dbReference type="PANTHER" id="PTHR43033:SF1">
    <property type="entry name" value="TRNA(ILE)-LYSIDINE SYNTHASE-RELATED"/>
    <property type="match status" value="1"/>
</dbReference>
<dbReference type="InterPro" id="IPR014729">
    <property type="entry name" value="Rossmann-like_a/b/a_fold"/>
</dbReference>
<keyword evidence="6 8" id="KW-0067">ATP-binding</keyword>
<dbReference type="Pfam" id="PF01171">
    <property type="entry name" value="ATP_bind_3"/>
    <property type="match status" value="1"/>
</dbReference>
<comment type="subcellular location">
    <subcellularLocation>
        <location evidence="1 8">Cytoplasm</location>
    </subcellularLocation>
</comment>
<sequence>MRADAVSRAVLEQLRELHCLEPEQTVCCALSGGADSVCLLRCLLELRPVLGITITAVHVNHHLRGAESERDRTFCQQLCAGLGVRLAVYDVNPAARAAQEHCSEELAARECRYAAFAQVQADWIATAHTASDNLETAVHRLVRGASLHGLTAIPPKNGRFLRPLLRVTRRQVEQYLESLGQTYVTDSTNLTDAYTRNRIRHQVIPALEQLNPSVERTVSYTLRSLRREDDFLHQQAQAAYAKCHTGKNTLSGLETLHEALQFRCIAMLLEEAGISCEAPLLERLAALARQGGRWNLSGAVYAVGKSGTLTIETVQLPEPLPEAIPLQMGENRLFSGFVLHARLETVSPAENVANIHKKFANACLDYDKIKGEIFLRPRQSGDRMQLSGRGFTSALKKLIQANLPPERRRTAHVLADADGVIFAEGVGCAARVCPDGETRRLLVLEILGKC</sequence>
<dbReference type="SUPFAM" id="SSF82829">
    <property type="entry name" value="MesJ substrate recognition domain-like"/>
    <property type="match status" value="1"/>
</dbReference>
<keyword evidence="5 8" id="KW-0547">Nucleotide-binding</keyword>
<dbReference type="Proteomes" id="UP000016662">
    <property type="component" value="Unassembled WGS sequence"/>
</dbReference>
<dbReference type="HOGENOM" id="CLU_018869_0_1_9"/>
<feature type="binding site" evidence="8">
    <location>
        <begin position="31"/>
        <end position="36"/>
    </location>
    <ligand>
        <name>ATP</name>
        <dbReference type="ChEBI" id="CHEBI:30616"/>
    </ligand>
</feature>
<comment type="catalytic activity">
    <reaction evidence="7 8">
        <text>cytidine(34) in tRNA(Ile2) + L-lysine + ATP = lysidine(34) in tRNA(Ile2) + AMP + diphosphate + H(+)</text>
        <dbReference type="Rhea" id="RHEA:43744"/>
        <dbReference type="Rhea" id="RHEA-COMP:10625"/>
        <dbReference type="Rhea" id="RHEA-COMP:10670"/>
        <dbReference type="ChEBI" id="CHEBI:15378"/>
        <dbReference type="ChEBI" id="CHEBI:30616"/>
        <dbReference type="ChEBI" id="CHEBI:32551"/>
        <dbReference type="ChEBI" id="CHEBI:33019"/>
        <dbReference type="ChEBI" id="CHEBI:82748"/>
        <dbReference type="ChEBI" id="CHEBI:83665"/>
        <dbReference type="ChEBI" id="CHEBI:456215"/>
        <dbReference type="EC" id="6.3.4.19"/>
    </reaction>
</comment>
<organism evidence="10 11">
    <name type="scientific">Ruminococcus callidus ATCC 27760</name>
    <dbReference type="NCBI Taxonomy" id="411473"/>
    <lineage>
        <taxon>Bacteria</taxon>
        <taxon>Bacillati</taxon>
        <taxon>Bacillota</taxon>
        <taxon>Clostridia</taxon>
        <taxon>Eubacteriales</taxon>
        <taxon>Oscillospiraceae</taxon>
        <taxon>Ruminococcus</taxon>
    </lineage>
</organism>
<reference evidence="10 11" key="1">
    <citation type="submission" date="2013-07" db="EMBL/GenBank/DDBJ databases">
        <authorList>
            <person name="Weinstock G."/>
            <person name="Sodergren E."/>
            <person name="Wylie T."/>
            <person name="Fulton L."/>
            <person name="Fulton R."/>
            <person name="Fronick C."/>
            <person name="O'Laughlin M."/>
            <person name="Godfrey J."/>
            <person name="Miner T."/>
            <person name="Herter B."/>
            <person name="Appelbaum E."/>
            <person name="Cordes M."/>
            <person name="Lek S."/>
            <person name="Wollam A."/>
            <person name="Pepin K.H."/>
            <person name="Palsikar V.B."/>
            <person name="Mitreva M."/>
            <person name="Wilson R.K."/>
        </authorList>
    </citation>
    <scope>NUCLEOTIDE SEQUENCE [LARGE SCALE GENOMIC DNA]</scope>
    <source>
        <strain evidence="10 11">ATCC 27760</strain>
    </source>
</reference>
<dbReference type="EC" id="6.3.4.19" evidence="8"/>
<dbReference type="InterPro" id="IPR011063">
    <property type="entry name" value="TilS/TtcA_N"/>
</dbReference>
<dbReference type="SUPFAM" id="SSF52402">
    <property type="entry name" value="Adenine nucleotide alpha hydrolases-like"/>
    <property type="match status" value="1"/>
</dbReference>
<evidence type="ECO:0000259" key="9">
    <source>
        <dbReference type="SMART" id="SM00977"/>
    </source>
</evidence>
<dbReference type="InterPro" id="IPR012795">
    <property type="entry name" value="tRNA_Ile_lys_synt_N"/>
</dbReference>
<dbReference type="GO" id="GO:0005737">
    <property type="term" value="C:cytoplasm"/>
    <property type="evidence" value="ECO:0007669"/>
    <property type="project" value="UniProtKB-SubCell"/>
</dbReference>
<dbReference type="Pfam" id="PF11734">
    <property type="entry name" value="TilS_C"/>
    <property type="match status" value="1"/>
</dbReference>
<dbReference type="AlphaFoldDB" id="U2KC96"/>
<dbReference type="PANTHER" id="PTHR43033">
    <property type="entry name" value="TRNA(ILE)-LYSIDINE SYNTHASE-RELATED"/>
    <property type="match status" value="1"/>
</dbReference>
<keyword evidence="4 8" id="KW-0819">tRNA processing</keyword>
<keyword evidence="3 8" id="KW-0436">Ligase</keyword>
<gene>
    <name evidence="8" type="primary">tilS</name>
    <name evidence="10" type="ORF">RUMCAL_02924</name>
</gene>
<accession>U2KC96</accession>
<dbReference type="STRING" id="411473.RUMCAL_02924"/>
<dbReference type="SUPFAM" id="SSF56037">
    <property type="entry name" value="PheT/TilS domain"/>
    <property type="match status" value="1"/>
</dbReference>
<keyword evidence="11" id="KW-1185">Reference proteome</keyword>
<evidence type="ECO:0000256" key="5">
    <source>
        <dbReference type="ARBA" id="ARBA00022741"/>
    </source>
</evidence>
<dbReference type="Gene3D" id="1.20.59.20">
    <property type="match status" value="1"/>
</dbReference>
<dbReference type="RefSeq" id="WP_021681111.1">
    <property type="nucleotide sequence ID" value="NZ_KI260330.1"/>
</dbReference>
<dbReference type="Gene3D" id="3.40.50.620">
    <property type="entry name" value="HUPs"/>
    <property type="match status" value="1"/>
</dbReference>
<evidence type="ECO:0000313" key="10">
    <source>
        <dbReference type="EMBL" id="ERJ89735.1"/>
    </source>
</evidence>
<comment type="similarity">
    <text evidence="8">Belongs to the tRNA(Ile)-lysidine synthase family.</text>
</comment>
<dbReference type="OrthoDB" id="9807403at2"/>
<comment type="function">
    <text evidence="8">Ligates lysine onto the cytidine present at position 34 of the AUA codon-specific tRNA(Ile) that contains the anticodon CAU, in an ATP-dependent manner. Cytidine is converted to lysidine, thus changing the amino acid specificity of the tRNA from methionine to isoleucine.</text>
</comment>
<evidence type="ECO:0000256" key="3">
    <source>
        <dbReference type="ARBA" id="ARBA00022598"/>
    </source>
</evidence>
<dbReference type="GO" id="GO:0005524">
    <property type="term" value="F:ATP binding"/>
    <property type="evidence" value="ECO:0007669"/>
    <property type="project" value="UniProtKB-UniRule"/>
</dbReference>
<dbReference type="EMBL" id="AWVF01000373">
    <property type="protein sequence ID" value="ERJ89735.1"/>
    <property type="molecule type" value="Genomic_DNA"/>
</dbReference>
<dbReference type="eggNOG" id="COG0037">
    <property type="taxonomic scope" value="Bacteria"/>
</dbReference>
<dbReference type="PATRIC" id="fig|411473.3.peg.2458"/>
<feature type="domain" description="Lysidine-tRNA(Ile) synthetase C-terminal" evidence="9">
    <location>
        <begin position="373"/>
        <end position="444"/>
    </location>
</feature>
<name>U2KC96_9FIRM</name>
<dbReference type="GO" id="GO:0006400">
    <property type="term" value="P:tRNA modification"/>
    <property type="evidence" value="ECO:0007669"/>
    <property type="project" value="UniProtKB-UniRule"/>
</dbReference>
<evidence type="ECO:0000256" key="8">
    <source>
        <dbReference type="HAMAP-Rule" id="MF_01161"/>
    </source>
</evidence>